<dbReference type="Pfam" id="PF13231">
    <property type="entry name" value="PMT_2"/>
    <property type="match status" value="1"/>
</dbReference>
<evidence type="ECO:0000259" key="10">
    <source>
        <dbReference type="Pfam" id="PF13231"/>
    </source>
</evidence>
<dbReference type="InterPro" id="IPR038731">
    <property type="entry name" value="RgtA/B/C-like"/>
</dbReference>
<proteinExistence type="predicted"/>
<feature type="transmembrane region" description="Helical" evidence="9">
    <location>
        <begin position="162"/>
        <end position="182"/>
    </location>
</feature>
<organism evidence="11 12">
    <name type="scientific">Candidatus Limivivens merdigallinarum</name>
    <dbReference type="NCBI Taxonomy" id="2840859"/>
    <lineage>
        <taxon>Bacteria</taxon>
        <taxon>Bacillati</taxon>
        <taxon>Bacillota</taxon>
        <taxon>Clostridia</taxon>
        <taxon>Lachnospirales</taxon>
        <taxon>Lachnospiraceae</taxon>
        <taxon>Lachnospiraceae incertae sedis</taxon>
        <taxon>Candidatus Limivivens</taxon>
    </lineage>
</organism>
<evidence type="ECO:0000256" key="6">
    <source>
        <dbReference type="ARBA" id="ARBA00022989"/>
    </source>
</evidence>
<feature type="transmembrane region" description="Helical" evidence="9">
    <location>
        <begin position="65"/>
        <end position="86"/>
    </location>
</feature>
<protein>
    <submittedName>
        <fullName evidence="11">Glycosyltransferase family 39 protein</fullName>
    </submittedName>
</protein>
<feature type="transmembrane region" description="Helical" evidence="9">
    <location>
        <begin position="216"/>
        <end position="233"/>
    </location>
</feature>
<feature type="transmembrane region" description="Helical" evidence="9">
    <location>
        <begin position="426"/>
        <end position="446"/>
    </location>
</feature>
<dbReference type="PANTHER" id="PTHR33908">
    <property type="entry name" value="MANNOSYLTRANSFERASE YKCB-RELATED"/>
    <property type="match status" value="1"/>
</dbReference>
<dbReference type="EMBL" id="DVFT01000032">
    <property type="protein sequence ID" value="HIQ95415.1"/>
    <property type="molecule type" value="Genomic_DNA"/>
</dbReference>
<comment type="subcellular location">
    <subcellularLocation>
        <location evidence="1">Cell membrane</location>
        <topology evidence="1">Multi-pass membrane protein</topology>
    </subcellularLocation>
</comment>
<evidence type="ECO:0000313" key="11">
    <source>
        <dbReference type="EMBL" id="HIQ95415.1"/>
    </source>
</evidence>
<keyword evidence="2" id="KW-1003">Cell membrane</keyword>
<feature type="transmembrane region" description="Helical" evidence="9">
    <location>
        <begin position="458"/>
        <end position="474"/>
    </location>
</feature>
<keyword evidence="5 9" id="KW-0812">Transmembrane</keyword>
<sequence>MIGDRLSQIFHAVFLALFAVVVLYILAGEQEPFLLLALTAVSFVAVMGIYQILGTKNITDQRLNAATAVILIAMAAVMAVTGWWLIPKLRTDLGMVYYSAMEIIEDGKVSDVFNEHNEITTITNMTNNEYFVVYPNNLPILFLMTCFYRIVCGFGISMDTDLGVYMAILLNLAVILCSVWLGSRVARRLLGNRAAFFFLVIACLFVPYYINVSRFYTDTMTLPFPVLSIYLYLRLKESKSRKRNLLAAGLGLCLAAGFLLKGSCLIVAVALLIYGILEVMRRKVGIKRFALLVLTAFLCFGGSVGGWNWYVRHASWIDMSREEALTFPMAHWVMMSMSGTGGYNRTDFDYTYSYPTKEEKSRADWERAREKIEGYGGLAGFLNFEFQKIAATWGDGKYTQQIHLTWNQKRTVIQDFTRTDGKYYGIFYNYTTVFVLTMYLFFLLSIGKGIRSKNSPRTLIHLCIFGALLFFAFWETKSRYLLNFTPVFFLCVLYGLEDSLPLQRGRHRMSGEYPNSKSQKLRSNKD</sequence>
<evidence type="ECO:0000256" key="3">
    <source>
        <dbReference type="ARBA" id="ARBA00022676"/>
    </source>
</evidence>
<feature type="transmembrane region" description="Helical" evidence="9">
    <location>
        <begin position="194"/>
        <end position="210"/>
    </location>
</feature>
<dbReference type="GO" id="GO:0005886">
    <property type="term" value="C:plasma membrane"/>
    <property type="evidence" value="ECO:0007669"/>
    <property type="project" value="UniProtKB-SubCell"/>
</dbReference>
<dbReference type="GO" id="GO:0009103">
    <property type="term" value="P:lipopolysaccharide biosynthetic process"/>
    <property type="evidence" value="ECO:0007669"/>
    <property type="project" value="UniProtKB-ARBA"/>
</dbReference>
<evidence type="ECO:0000256" key="7">
    <source>
        <dbReference type="ARBA" id="ARBA00023136"/>
    </source>
</evidence>
<accession>A0A9D0ZV65</accession>
<dbReference type="PANTHER" id="PTHR33908:SF11">
    <property type="entry name" value="MEMBRANE PROTEIN"/>
    <property type="match status" value="1"/>
</dbReference>
<feature type="region of interest" description="Disordered" evidence="8">
    <location>
        <begin position="507"/>
        <end position="526"/>
    </location>
</feature>
<keyword evidence="3" id="KW-0328">Glycosyltransferase</keyword>
<evidence type="ECO:0000256" key="4">
    <source>
        <dbReference type="ARBA" id="ARBA00022679"/>
    </source>
</evidence>
<feature type="domain" description="Glycosyltransferase RgtA/B/C/D-like" evidence="10">
    <location>
        <begin position="150"/>
        <end position="300"/>
    </location>
</feature>
<evidence type="ECO:0000256" key="5">
    <source>
        <dbReference type="ARBA" id="ARBA00022692"/>
    </source>
</evidence>
<evidence type="ECO:0000313" key="12">
    <source>
        <dbReference type="Proteomes" id="UP000886886"/>
    </source>
</evidence>
<reference evidence="11" key="2">
    <citation type="journal article" date="2021" name="PeerJ">
        <title>Extensive microbial diversity within the chicken gut microbiome revealed by metagenomics and culture.</title>
        <authorList>
            <person name="Gilroy R."/>
            <person name="Ravi A."/>
            <person name="Getino M."/>
            <person name="Pursley I."/>
            <person name="Horton D.L."/>
            <person name="Alikhan N.F."/>
            <person name="Baker D."/>
            <person name="Gharbi K."/>
            <person name="Hall N."/>
            <person name="Watson M."/>
            <person name="Adriaenssens E.M."/>
            <person name="Foster-Nyarko E."/>
            <person name="Jarju S."/>
            <person name="Secka A."/>
            <person name="Antonio M."/>
            <person name="Oren A."/>
            <person name="Chaudhuri R.R."/>
            <person name="La Ragione R."/>
            <person name="Hildebrand F."/>
            <person name="Pallen M.J."/>
        </authorList>
    </citation>
    <scope>NUCLEOTIDE SEQUENCE</scope>
    <source>
        <strain evidence="11">ChiSjej3B21-11622</strain>
    </source>
</reference>
<reference evidence="11" key="1">
    <citation type="submission" date="2020-10" db="EMBL/GenBank/DDBJ databases">
        <authorList>
            <person name="Gilroy R."/>
        </authorList>
    </citation>
    <scope>NUCLEOTIDE SEQUENCE</scope>
    <source>
        <strain evidence="11">ChiSjej3B21-11622</strain>
    </source>
</reference>
<dbReference type="Proteomes" id="UP000886886">
    <property type="component" value="Unassembled WGS sequence"/>
</dbReference>
<evidence type="ECO:0000256" key="9">
    <source>
        <dbReference type="SAM" id="Phobius"/>
    </source>
</evidence>
<feature type="transmembrane region" description="Helical" evidence="9">
    <location>
        <begin position="245"/>
        <end position="277"/>
    </location>
</feature>
<dbReference type="InterPro" id="IPR050297">
    <property type="entry name" value="LipidA_mod_glycosyltrf_83"/>
</dbReference>
<gene>
    <name evidence="11" type="ORF">IAB26_02535</name>
</gene>
<keyword evidence="6 9" id="KW-1133">Transmembrane helix</keyword>
<comment type="caution">
    <text evidence="11">The sequence shown here is derived from an EMBL/GenBank/DDBJ whole genome shotgun (WGS) entry which is preliminary data.</text>
</comment>
<feature type="transmembrane region" description="Helical" evidence="9">
    <location>
        <begin position="6"/>
        <end position="26"/>
    </location>
</feature>
<dbReference type="AlphaFoldDB" id="A0A9D0ZV65"/>
<keyword evidence="7 9" id="KW-0472">Membrane</keyword>
<evidence type="ECO:0000256" key="8">
    <source>
        <dbReference type="SAM" id="MobiDB-lite"/>
    </source>
</evidence>
<feature type="transmembrane region" description="Helical" evidence="9">
    <location>
        <begin position="33"/>
        <end position="53"/>
    </location>
</feature>
<feature type="transmembrane region" description="Helical" evidence="9">
    <location>
        <begin position="289"/>
        <end position="311"/>
    </location>
</feature>
<feature type="transmembrane region" description="Helical" evidence="9">
    <location>
        <begin position="138"/>
        <end position="156"/>
    </location>
</feature>
<evidence type="ECO:0000256" key="2">
    <source>
        <dbReference type="ARBA" id="ARBA00022475"/>
    </source>
</evidence>
<evidence type="ECO:0000256" key="1">
    <source>
        <dbReference type="ARBA" id="ARBA00004651"/>
    </source>
</evidence>
<name>A0A9D0ZV65_9FIRM</name>
<keyword evidence="4" id="KW-0808">Transferase</keyword>
<dbReference type="GO" id="GO:0016763">
    <property type="term" value="F:pentosyltransferase activity"/>
    <property type="evidence" value="ECO:0007669"/>
    <property type="project" value="TreeGrafter"/>
</dbReference>